<feature type="transmembrane region" description="Helical" evidence="8">
    <location>
        <begin position="17"/>
        <end position="35"/>
    </location>
</feature>
<evidence type="ECO:0000256" key="3">
    <source>
        <dbReference type="ARBA" id="ARBA00022676"/>
    </source>
</evidence>
<feature type="transmembrane region" description="Helical" evidence="8">
    <location>
        <begin position="359"/>
        <end position="377"/>
    </location>
</feature>
<keyword evidence="5 8" id="KW-0812">Transmembrane</keyword>
<dbReference type="GO" id="GO:0006493">
    <property type="term" value="P:protein O-linked glycosylation"/>
    <property type="evidence" value="ECO:0007669"/>
    <property type="project" value="InterPro"/>
</dbReference>
<sequence length="449" mass="48765">MAKSDAIDPASRRWTRISWLGAIVIGTVALFAFAYDLPSEPSFVDEWAYLSQTYYADLWIARDTNRAEWLEYPAYDLPPLPKYLFGLSLRAGGYQRPGRAAAMKWYEDTRSQSGTTDSLMIARWPTVFIGMLGCLAVYGLGTLAFDRRVGALAALFLIVNPLYRLHARRAMSDVIAESLILLTACAFLWAWRRLLDGRFGPTAWLMAGLAGLAGGLAPLAKLNGALAMIIVSAWALLALALPRIARTRKLAVVVAALIAGVMSLAIFIAGNPFLTAHPQGAMGPELEAKARMSLGQRMRYLVDHRVGISRGQMQLFKHNALPTAFDKLGTVCVQGFGRFGPFGPHESNSRIRYDPKQDWGAVLWLPLVALGAVLFAGRGRAQSQAGVAPTAWAILLQAGIALLVVTAYLPLAWDRYYLSLQPGSAVLAAGAIVAVADRVFRRQTGAEGS</sequence>
<dbReference type="GO" id="GO:0016763">
    <property type="term" value="F:pentosyltransferase activity"/>
    <property type="evidence" value="ECO:0007669"/>
    <property type="project" value="TreeGrafter"/>
</dbReference>
<evidence type="ECO:0000256" key="4">
    <source>
        <dbReference type="ARBA" id="ARBA00022679"/>
    </source>
</evidence>
<dbReference type="PANTHER" id="PTHR33908:SF11">
    <property type="entry name" value="MEMBRANE PROTEIN"/>
    <property type="match status" value="1"/>
</dbReference>
<protein>
    <submittedName>
        <fullName evidence="10">Phospholipid carrier-dependent glycosyltransferase</fullName>
    </submittedName>
</protein>
<feature type="transmembrane region" description="Helical" evidence="8">
    <location>
        <begin position="226"/>
        <end position="245"/>
    </location>
</feature>
<dbReference type="GO" id="GO:0005886">
    <property type="term" value="C:plasma membrane"/>
    <property type="evidence" value="ECO:0007669"/>
    <property type="project" value="UniProtKB-SubCell"/>
</dbReference>
<evidence type="ECO:0000313" key="10">
    <source>
        <dbReference type="EMBL" id="XBH03986.1"/>
    </source>
</evidence>
<evidence type="ECO:0000256" key="1">
    <source>
        <dbReference type="ARBA" id="ARBA00004651"/>
    </source>
</evidence>
<feature type="transmembrane region" description="Helical" evidence="8">
    <location>
        <begin position="121"/>
        <end position="141"/>
    </location>
</feature>
<organism evidence="10">
    <name type="scientific">Singulisphaera sp. Ch08</name>
    <dbReference type="NCBI Taxonomy" id="3120278"/>
    <lineage>
        <taxon>Bacteria</taxon>
        <taxon>Pseudomonadati</taxon>
        <taxon>Planctomycetota</taxon>
        <taxon>Planctomycetia</taxon>
        <taxon>Isosphaerales</taxon>
        <taxon>Isosphaeraceae</taxon>
        <taxon>Singulisphaera</taxon>
    </lineage>
</organism>
<dbReference type="PANTHER" id="PTHR33908">
    <property type="entry name" value="MANNOSYLTRANSFERASE YKCB-RELATED"/>
    <property type="match status" value="1"/>
</dbReference>
<evidence type="ECO:0000259" key="9">
    <source>
        <dbReference type="Pfam" id="PF02366"/>
    </source>
</evidence>
<dbReference type="GO" id="GO:0009103">
    <property type="term" value="P:lipopolysaccharide biosynthetic process"/>
    <property type="evidence" value="ECO:0007669"/>
    <property type="project" value="UniProtKB-ARBA"/>
</dbReference>
<comment type="subcellular location">
    <subcellularLocation>
        <location evidence="1">Cell membrane</location>
        <topology evidence="1">Multi-pass membrane protein</topology>
    </subcellularLocation>
</comment>
<name>A0AAU7CFN8_9BACT</name>
<evidence type="ECO:0000256" key="2">
    <source>
        <dbReference type="ARBA" id="ARBA00022475"/>
    </source>
</evidence>
<evidence type="ECO:0000256" key="6">
    <source>
        <dbReference type="ARBA" id="ARBA00022989"/>
    </source>
</evidence>
<feature type="transmembrane region" description="Helical" evidence="8">
    <location>
        <begin position="389"/>
        <end position="410"/>
    </location>
</feature>
<dbReference type="RefSeq" id="WP_406696731.1">
    <property type="nucleotide sequence ID" value="NZ_CP155447.1"/>
</dbReference>
<evidence type="ECO:0000256" key="7">
    <source>
        <dbReference type="ARBA" id="ARBA00023136"/>
    </source>
</evidence>
<feature type="transmembrane region" description="Helical" evidence="8">
    <location>
        <begin position="252"/>
        <end position="274"/>
    </location>
</feature>
<gene>
    <name evidence="10" type="ORF">V5E97_37660</name>
</gene>
<feature type="transmembrane region" description="Helical" evidence="8">
    <location>
        <begin position="171"/>
        <end position="191"/>
    </location>
</feature>
<reference evidence="10" key="1">
    <citation type="submission" date="2024-05" db="EMBL/GenBank/DDBJ databases">
        <title>Planctomycetes of the genus Singulisphaera possess chitinolytic capabilities.</title>
        <authorList>
            <person name="Ivanova A."/>
        </authorList>
    </citation>
    <scope>NUCLEOTIDE SEQUENCE</scope>
    <source>
        <strain evidence="10">Ch08T</strain>
    </source>
</reference>
<dbReference type="AlphaFoldDB" id="A0AAU7CFN8"/>
<dbReference type="InterPro" id="IPR050297">
    <property type="entry name" value="LipidA_mod_glycosyltrf_83"/>
</dbReference>
<dbReference type="EMBL" id="CP155447">
    <property type="protein sequence ID" value="XBH03986.1"/>
    <property type="molecule type" value="Genomic_DNA"/>
</dbReference>
<keyword evidence="2" id="KW-1003">Cell membrane</keyword>
<keyword evidence="7 8" id="KW-0472">Membrane</keyword>
<keyword evidence="6 8" id="KW-1133">Transmembrane helix</keyword>
<keyword evidence="4" id="KW-0808">Transferase</keyword>
<evidence type="ECO:0000256" key="5">
    <source>
        <dbReference type="ARBA" id="ARBA00022692"/>
    </source>
</evidence>
<feature type="domain" description="ArnT-like N-terminal" evidence="9">
    <location>
        <begin position="78"/>
        <end position="271"/>
    </location>
</feature>
<accession>A0AAU7CFN8</accession>
<dbReference type="GO" id="GO:0000030">
    <property type="term" value="F:mannosyltransferase activity"/>
    <property type="evidence" value="ECO:0007669"/>
    <property type="project" value="InterPro"/>
</dbReference>
<dbReference type="InterPro" id="IPR003342">
    <property type="entry name" value="ArnT-like_N"/>
</dbReference>
<keyword evidence="3" id="KW-0328">Glycosyltransferase</keyword>
<evidence type="ECO:0000256" key="8">
    <source>
        <dbReference type="SAM" id="Phobius"/>
    </source>
</evidence>
<feature type="transmembrane region" description="Helical" evidence="8">
    <location>
        <begin position="416"/>
        <end position="436"/>
    </location>
</feature>
<proteinExistence type="predicted"/>
<dbReference type="Pfam" id="PF02366">
    <property type="entry name" value="PMT"/>
    <property type="match status" value="1"/>
</dbReference>